<evidence type="ECO:0000313" key="13">
    <source>
        <dbReference type="EMBL" id="AMW98908.1"/>
    </source>
</evidence>
<dbReference type="EMBL" id="CP014806">
    <property type="protein sequence ID" value="AMW98908.1"/>
    <property type="molecule type" value="Genomic_DNA"/>
</dbReference>
<accession>A0A143HB17</accession>
<feature type="transmembrane region" description="Helical" evidence="11">
    <location>
        <begin position="355"/>
        <end position="377"/>
    </location>
</feature>
<dbReference type="PANTHER" id="PTHR43562:SF3">
    <property type="entry name" value="SODIUM ION_PROTON EXCHANGER (EUROFUNG)"/>
    <property type="match status" value="1"/>
</dbReference>
<evidence type="ECO:0000256" key="2">
    <source>
        <dbReference type="ARBA" id="ARBA00005551"/>
    </source>
</evidence>
<gene>
    <name evidence="13" type="ORF">ATY39_05230</name>
</gene>
<reference evidence="14" key="2">
    <citation type="submission" date="2016-03" db="EMBL/GenBank/DDBJ databases">
        <authorList>
            <person name="Ploux O."/>
        </authorList>
    </citation>
    <scope>NUCLEOTIDE SEQUENCE [LARGE SCALE GENOMIC DNA]</scope>
    <source>
        <strain evidence="14">PP9</strain>
    </source>
</reference>
<keyword evidence="7" id="KW-0915">Sodium</keyword>
<evidence type="ECO:0000259" key="12">
    <source>
        <dbReference type="Pfam" id="PF00999"/>
    </source>
</evidence>
<feature type="transmembrane region" description="Helical" evidence="11">
    <location>
        <begin position="263"/>
        <end position="284"/>
    </location>
</feature>
<dbReference type="InterPro" id="IPR038770">
    <property type="entry name" value="Na+/solute_symporter_sf"/>
</dbReference>
<dbReference type="OrthoDB" id="9793589at2"/>
<evidence type="ECO:0000256" key="7">
    <source>
        <dbReference type="ARBA" id="ARBA00023053"/>
    </source>
</evidence>
<dbReference type="AlphaFoldDB" id="A0A143HB17"/>
<keyword evidence="3" id="KW-0813">Transport</keyword>
<comment type="similarity">
    <text evidence="2">Belongs to the monovalent cation:proton antiporter 2 (CPA2) transporter (TC 2.A.37) family.</text>
</comment>
<keyword evidence="14" id="KW-1185">Reference proteome</keyword>
<feature type="transmembrane region" description="Helical" evidence="11">
    <location>
        <begin position="147"/>
        <end position="170"/>
    </location>
</feature>
<feature type="transmembrane region" description="Helical" evidence="11">
    <location>
        <begin position="182"/>
        <end position="200"/>
    </location>
</feature>
<sequence>MELLLQLVIIILATKIAGAIAVRFGQPSVLGEIIVGIIIGPAVLGLIGNINDNELLHTFSELGVIFLMFFAGVETNIKDLTSNTKSALTVAVFGVVLPLVGGYLIGESFGMDPTHSLFLGIVLTATSVSISVQTFRELNQLKTRESATVLGAAIADDILGLILLAVVISITVGGDVSIPTVLMKQVIFFAVIILANWKVVPAISKIVAKFKSTDISLVFAVVLCFAYSYFADFMGISNIIGAFFAGLSLAADKSRIEFEEKLLPTVGVLFIPVFFAGIGLAVTFKGIGEHIGLIVILCVVAVLTKIVGAGIGARITGFKTISAILIGIAMVSRGEVALITSGIGLEKGLFTQEYYTPLIIAVVFTTVVTPPLLKWIISIKEKRTSV</sequence>
<dbReference type="STRING" id="241244.ATY39_05230"/>
<dbReference type="KEGG" id="rst:ATY39_05230"/>
<dbReference type="InterPro" id="IPR006153">
    <property type="entry name" value="Cation/H_exchanger_TM"/>
</dbReference>
<comment type="subcellular location">
    <subcellularLocation>
        <location evidence="1">Membrane</location>
        <topology evidence="1">Multi-pass membrane protein</topology>
    </subcellularLocation>
</comment>
<dbReference type="PANTHER" id="PTHR43562">
    <property type="entry name" value="NAPA-TYPE SODIUM/HYDROGEN ANTIPORTER"/>
    <property type="match status" value="1"/>
</dbReference>
<evidence type="ECO:0000256" key="11">
    <source>
        <dbReference type="SAM" id="Phobius"/>
    </source>
</evidence>
<proteinExistence type="inferred from homology"/>
<dbReference type="Proteomes" id="UP000076021">
    <property type="component" value="Chromosome"/>
</dbReference>
<keyword evidence="4" id="KW-0050">Antiport</keyword>
<evidence type="ECO:0000256" key="3">
    <source>
        <dbReference type="ARBA" id="ARBA00022448"/>
    </source>
</evidence>
<evidence type="ECO:0000256" key="8">
    <source>
        <dbReference type="ARBA" id="ARBA00023065"/>
    </source>
</evidence>
<organism evidence="13 14">
    <name type="scientific">Rummeliibacillus stabekisii</name>
    <dbReference type="NCBI Taxonomy" id="241244"/>
    <lineage>
        <taxon>Bacteria</taxon>
        <taxon>Bacillati</taxon>
        <taxon>Bacillota</taxon>
        <taxon>Bacilli</taxon>
        <taxon>Bacillales</taxon>
        <taxon>Caryophanaceae</taxon>
        <taxon>Rummeliibacillus</taxon>
    </lineage>
</organism>
<dbReference type="GO" id="GO:0016020">
    <property type="term" value="C:membrane"/>
    <property type="evidence" value="ECO:0007669"/>
    <property type="project" value="UniProtKB-SubCell"/>
</dbReference>
<feature type="transmembrane region" description="Helical" evidence="11">
    <location>
        <begin position="87"/>
        <end position="105"/>
    </location>
</feature>
<reference evidence="13 14" key="1">
    <citation type="journal article" date="2016" name="Genome Announc.">
        <title>Whole-Genome Sequence of Rummeliibacillus stabekisii Strain PP9 Isolated from Antarctic Soil.</title>
        <authorList>
            <person name="da Mota F.F."/>
            <person name="Vollu R.E."/>
            <person name="Jurelevicius D."/>
            <person name="Seldin L."/>
        </authorList>
    </citation>
    <scope>NUCLEOTIDE SEQUENCE [LARGE SCALE GENOMIC DNA]</scope>
    <source>
        <strain evidence="13 14">PP9</strain>
    </source>
</reference>
<dbReference type="GO" id="GO:1902600">
    <property type="term" value="P:proton transmembrane transport"/>
    <property type="evidence" value="ECO:0007669"/>
    <property type="project" value="InterPro"/>
</dbReference>
<evidence type="ECO:0000256" key="9">
    <source>
        <dbReference type="ARBA" id="ARBA00023136"/>
    </source>
</evidence>
<evidence type="ECO:0000256" key="1">
    <source>
        <dbReference type="ARBA" id="ARBA00004141"/>
    </source>
</evidence>
<evidence type="ECO:0000313" key="14">
    <source>
        <dbReference type="Proteomes" id="UP000076021"/>
    </source>
</evidence>
<feature type="domain" description="Cation/H+ exchanger transmembrane" evidence="12">
    <location>
        <begin position="13"/>
        <end position="376"/>
    </location>
</feature>
<keyword evidence="10" id="KW-0739">Sodium transport</keyword>
<name>A0A143HB17_9BACL</name>
<keyword evidence="8" id="KW-0406">Ion transport</keyword>
<dbReference type="Pfam" id="PF00999">
    <property type="entry name" value="Na_H_Exchanger"/>
    <property type="match status" value="1"/>
</dbReference>
<keyword evidence="5 11" id="KW-0812">Transmembrane</keyword>
<dbReference type="Gene3D" id="1.20.1530.20">
    <property type="match status" value="1"/>
</dbReference>
<evidence type="ECO:0000256" key="4">
    <source>
        <dbReference type="ARBA" id="ARBA00022449"/>
    </source>
</evidence>
<feature type="transmembrane region" description="Helical" evidence="11">
    <location>
        <begin position="212"/>
        <end position="229"/>
    </location>
</feature>
<evidence type="ECO:0000256" key="6">
    <source>
        <dbReference type="ARBA" id="ARBA00022989"/>
    </source>
</evidence>
<keyword evidence="9 11" id="KW-0472">Membrane</keyword>
<dbReference type="GO" id="GO:0015297">
    <property type="term" value="F:antiporter activity"/>
    <property type="evidence" value="ECO:0007669"/>
    <property type="project" value="UniProtKB-KW"/>
</dbReference>
<evidence type="ECO:0000256" key="5">
    <source>
        <dbReference type="ARBA" id="ARBA00022692"/>
    </source>
</evidence>
<evidence type="ECO:0000256" key="10">
    <source>
        <dbReference type="ARBA" id="ARBA00023201"/>
    </source>
</evidence>
<feature type="transmembrane region" description="Helical" evidence="11">
    <location>
        <begin position="29"/>
        <end position="50"/>
    </location>
</feature>
<feature type="transmembrane region" description="Helical" evidence="11">
    <location>
        <begin position="117"/>
        <end position="135"/>
    </location>
</feature>
<keyword evidence="6 11" id="KW-1133">Transmembrane helix</keyword>
<feature type="transmembrane region" description="Helical" evidence="11">
    <location>
        <begin position="323"/>
        <end position="343"/>
    </location>
</feature>
<dbReference type="GO" id="GO:0006814">
    <property type="term" value="P:sodium ion transport"/>
    <property type="evidence" value="ECO:0007669"/>
    <property type="project" value="UniProtKB-KW"/>
</dbReference>
<protein>
    <submittedName>
        <fullName evidence="13">Sodium:proton antiporter</fullName>
    </submittedName>
</protein>
<dbReference type="RefSeq" id="WP_066786831.1">
    <property type="nucleotide sequence ID" value="NZ_CP014806.1"/>
</dbReference>
<feature type="transmembrane region" description="Helical" evidence="11">
    <location>
        <begin position="290"/>
        <end position="311"/>
    </location>
</feature>